<accession>A0ABW3CAG7</accession>
<evidence type="ECO:0008006" key="3">
    <source>
        <dbReference type="Google" id="ProtNLM"/>
    </source>
</evidence>
<reference evidence="2" key="1">
    <citation type="journal article" date="2019" name="Int. J. Syst. Evol. Microbiol.">
        <title>The Global Catalogue of Microorganisms (GCM) 10K type strain sequencing project: providing services to taxonomists for standard genome sequencing and annotation.</title>
        <authorList>
            <consortium name="The Broad Institute Genomics Platform"/>
            <consortium name="The Broad Institute Genome Sequencing Center for Infectious Disease"/>
            <person name="Wu L."/>
            <person name="Ma J."/>
        </authorList>
    </citation>
    <scope>NUCLEOTIDE SEQUENCE [LARGE SCALE GENOMIC DNA]</scope>
    <source>
        <strain evidence="2">JCM 31696</strain>
    </source>
</reference>
<comment type="caution">
    <text evidence="1">The sequence shown here is derived from an EMBL/GenBank/DDBJ whole genome shotgun (WGS) entry which is preliminary data.</text>
</comment>
<gene>
    <name evidence="1" type="ORF">ACFQ07_04175</name>
</gene>
<keyword evidence="2" id="KW-1185">Reference proteome</keyword>
<dbReference type="EMBL" id="JBHTIR010000432">
    <property type="protein sequence ID" value="MFD0851399.1"/>
    <property type="molecule type" value="Genomic_DNA"/>
</dbReference>
<organism evidence="1 2">
    <name type="scientific">Actinomadura adrarensis</name>
    <dbReference type="NCBI Taxonomy" id="1819600"/>
    <lineage>
        <taxon>Bacteria</taxon>
        <taxon>Bacillati</taxon>
        <taxon>Actinomycetota</taxon>
        <taxon>Actinomycetes</taxon>
        <taxon>Streptosporangiales</taxon>
        <taxon>Thermomonosporaceae</taxon>
        <taxon>Actinomadura</taxon>
    </lineage>
</organism>
<feature type="non-terminal residue" evidence="1">
    <location>
        <position position="1"/>
    </location>
</feature>
<evidence type="ECO:0000313" key="2">
    <source>
        <dbReference type="Proteomes" id="UP001597083"/>
    </source>
</evidence>
<sequence>ESVEFRLGTVSLGRAIADKRGKVTFTATIPSDTTPGAATLTATGAGSHYSTTAKVQIRSNT</sequence>
<evidence type="ECO:0000313" key="1">
    <source>
        <dbReference type="EMBL" id="MFD0851399.1"/>
    </source>
</evidence>
<name>A0ABW3CAG7_9ACTN</name>
<dbReference type="Proteomes" id="UP001597083">
    <property type="component" value="Unassembled WGS sequence"/>
</dbReference>
<proteinExistence type="predicted"/>
<protein>
    <recommendedName>
        <fullName evidence="3">Big-1 domain-containing protein</fullName>
    </recommendedName>
</protein>